<dbReference type="AlphaFoldDB" id="A0A060LZU3"/>
<dbReference type="InterPro" id="IPR050659">
    <property type="entry name" value="Peptidase_M24B"/>
</dbReference>
<dbReference type="EMBL" id="CP003923">
    <property type="protein sequence ID" value="AIC95290.1"/>
    <property type="molecule type" value="Genomic_DNA"/>
</dbReference>
<dbReference type="HOGENOM" id="CLU_017266_4_2_9"/>
<keyword evidence="5" id="KW-0464">Manganese</keyword>
<evidence type="ECO:0000259" key="7">
    <source>
        <dbReference type="Pfam" id="PF00557"/>
    </source>
</evidence>
<dbReference type="PROSITE" id="PS00491">
    <property type="entry name" value="PROLINE_PEPTIDASE"/>
    <property type="match status" value="1"/>
</dbReference>
<dbReference type="GO" id="GO:0016787">
    <property type="term" value="F:hydrolase activity"/>
    <property type="evidence" value="ECO:0007669"/>
    <property type="project" value="UniProtKB-KW"/>
</dbReference>
<dbReference type="SUPFAM" id="SSF55920">
    <property type="entry name" value="Creatinase/aminopeptidase"/>
    <property type="match status" value="1"/>
</dbReference>
<proteinExistence type="inferred from homology"/>
<dbReference type="InterPro" id="IPR001131">
    <property type="entry name" value="Peptidase_M24B_aminopep-P_CS"/>
</dbReference>
<protein>
    <submittedName>
        <fullName evidence="9">Dipeptidase</fullName>
    </submittedName>
</protein>
<feature type="domain" description="Creatinase N-terminal" evidence="8">
    <location>
        <begin position="5"/>
        <end position="139"/>
    </location>
</feature>
<dbReference type="PATRIC" id="fig|1246626.3.peg.2717"/>
<dbReference type="InterPro" id="IPR000587">
    <property type="entry name" value="Creatinase_N"/>
</dbReference>
<organism evidence="9 10">
    <name type="scientific">Shouchella lehensis G1</name>
    <dbReference type="NCBI Taxonomy" id="1246626"/>
    <lineage>
        <taxon>Bacteria</taxon>
        <taxon>Bacillati</taxon>
        <taxon>Bacillota</taxon>
        <taxon>Bacilli</taxon>
        <taxon>Bacillales</taxon>
        <taxon>Bacillaceae</taxon>
        <taxon>Shouchella</taxon>
    </lineage>
</organism>
<dbReference type="SUPFAM" id="SSF53092">
    <property type="entry name" value="Creatinase/prolidase N-terminal domain"/>
    <property type="match status" value="1"/>
</dbReference>
<evidence type="ECO:0000256" key="2">
    <source>
        <dbReference type="ARBA" id="ARBA00008766"/>
    </source>
</evidence>
<sequence>MNLERLQLLQQHTKQEEADFAFITNKDSLFYLTGLLANPHERLMALFILQDSYVFVIPRMEQELVRQAGYQGDILPYSDHEDVWQLIKEKLQENQLTNITSVLIEESTLTFARMKALESLGQSIRFFNCEHVLMNQRLVKSDDELEILQQAAAFADAGVEFGIKALYTGVTELEVIAEIEYELKKQGISEMAFQTTVLFGDHAASPHGKPGTRALKEGEFVLFDLGVVVNGYCSDITRTVAYGEVAEQHQLVYNTVLEAEETAVAAVKPDVVIGQLDSIARTVIENAGFGDYFTHRLGHGLGINVHEFPSMSQNNVDVLVEGMTFTIEPGIYIPGVVGVRIEDDVVVTNSGVETLTIFPKNLINVPPRAH</sequence>
<dbReference type="InterPro" id="IPR029149">
    <property type="entry name" value="Creatin/AminoP/Spt16_N"/>
</dbReference>
<dbReference type="CDD" id="cd01092">
    <property type="entry name" value="APP-like"/>
    <property type="match status" value="1"/>
</dbReference>
<dbReference type="Pfam" id="PF01321">
    <property type="entry name" value="Creatinase_N"/>
    <property type="match status" value="1"/>
</dbReference>
<evidence type="ECO:0000256" key="6">
    <source>
        <dbReference type="RuleBase" id="RU000590"/>
    </source>
</evidence>
<dbReference type="OrthoDB" id="9806388at2"/>
<evidence type="ECO:0000313" key="10">
    <source>
        <dbReference type="Proteomes" id="UP000027142"/>
    </source>
</evidence>
<dbReference type="eggNOG" id="COG0006">
    <property type="taxonomic scope" value="Bacteria"/>
</dbReference>
<evidence type="ECO:0000256" key="4">
    <source>
        <dbReference type="ARBA" id="ARBA00022801"/>
    </source>
</evidence>
<dbReference type="STRING" id="1246626.BleG1_2725"/>
<evidence type="ECO:0000256" key="5">
    <source>
        <dbReference type="ARBA" id="ARBA00023211"/>
    </source>
</evidence>
<feature type="domain" description="Peptidase M24" evidence="7">
    <location>
        <begin position="147"/>
        <end position="349"/>
    </location>
</feature>
<dbReference type="InterPro" id="IPR036005">
    <property type="entry name" value="Creatinase/aminopeptidase-like"/>
</dbReference>
<comment type="cofactor">
    <cofactor evidence="1">
        <name>Mn(2+)</name>
        <dbReference type="ChEBI" id="CHEBI:29035"/>
    </cofactor>
</comment>
<dbReference type="Pfam" id="PF00557">
    <property type="entry name" value="Peptidase_M24"/>
    <property type="match status" value="1"/>
</dbReference>
<evidence type="ECO:0000259" key="8">
    <source>
        <dbReference type="Pfam" id="PF01321"/>
    </source>
</evidence>
<name>A0A060LZU3_9BACI</name>
<dbReference type="InterPro" id="IPR000994">
    <property type="entry name" value="Pept_M24"/>
</dbReference>
<dbReference type="Gene3D" id="3.90.230.10">
    <property type="entry name" value="Creatinase/methionine aminopeptidase superfamily"/>
    <property type="match status" value="1"/>
</dbReference>
<dbReference type="Proteomes" id="UP000027142">
    <property type="component" value="Chromosome"/>
</dbReference>
<dbReference type="PANTHER" id="PTHR46112">
    <property type="entry name" value="AMINOPEPTIDASE"/>
    <property type="match status" value="1"/>
</dbReference>
<evidence type="ECO:0000256" key="3">
    <source>
        <dbReference type="ARBA" id="ARBA00022723"/>
    </source>
</evidence>
<accession>A0A060LZU3</accession>
<dbReference type="Gene3D" id="3.40.350.10">
    <property type="entry name" value="Creatinase/prolidase N-terminal domain"/>
    <property type="match status" value="1"/>
</dbReference>
<reference evidence="9 10" key="1">
    <citation type="journal article" date="2014" name="Gene">
        <title>A comparative genomic analysis of the alkalitolerant soil bacterium Bacillus lehensis G1.</title>
        <authorList>
            <person name="Noor Y.M."/>
            <person name="Samsulrizal N.H."/>
            <person name="Jema'on N.A."/>
            <person name="Low K.O."/>
            <person name="Ramli A.N."/>
            <person name="Alias N.I."/>
            <person name="Damis S.I."/>
            <person name="Fuzi S.F."/>
            <person name="Isa M.N."/>
            <person name="Murad A.M."/>
            <person name="Raih M.F."/>
            <person name="Bakar F.D."/>
            <person name="Najimudin N."/>
            <person name="Mahadi N.M."/>
            <person name="Illias R.M."/>
        </authorList>
    </citation>
    <scope>NUCLEOTIDE SEQUENCE [LARGE SCALE GENOMIC DNA]</scope>
    <source>
        <strain evidence="9 10">G1</strain>
    </source>
</reference>
<gene>
    <name evidence="9" type="ORF">BleG1_2725</name>
</gene>
<dbReference type="RefSeq" id="WP_038481921.1">
    <property type="nucleotide sequence ID" value="NZ_CP003923.1"/>
</dbReference>
<evidence type="ECO:0000256" key="1">
    <source>
        <dbReference type="ARBA" id="ARBA00001936"/>
    </source>
</evidence>
<dbReference type="KEGG" id="ble:BleG1_2725"/>
<keyword evidence="10" id="KW-1185">Reference proteome</keyword>
<keyword evidence="3 6" id="KW-0479">Metal-binding</keyword>
<dbReference type="GO" id="GO:0046872">
    <property type="term" value="F:metal ion binding"/>
    <property type="evidence" value="ECO:0007669"/>
    <property type="project" value="UniProtKB-KW"/>
</dbReference>
<evidence type="ECO:0000313" key="9">
    <source>
        <dbReference type="EMBL" id="AIC95290.1"/>
    </source>
</evidence>
<comment type="similarity">
    <text evidence="2 6">Belongs to the peptidase M24B family.</text>
</comment>
<dbReference type="FunFam" id="3.90.230.10:FF:000014">
    <property type="entry name" value="Aminopeptidase P family protein"/>
    <property type="match status" value="1"/>
</dbReference>
<dbReference type="PANTHER" id="PTHR46112:SF10">
    <property type="entry name" value="DIPEPTIDASE YKVY-RELATED"/>
    <property type="match status" value="1"/>
</dbReference>
<keyword evidence="4" id="KW-0378">Hydrolase</keyword>